<gene>
    <name evidence="4" type="ORF">SAMN05216184_11644</name>
</gene>
<dbReference type="Pfam" id="PF04235">
    <property type="entry name" value="DUF418"/>
    <property type="match status" value="1"/>
</dbReference>
<organism evidence="4 5">
    <name type="scientific">Georgenia satyanarayanai</name>
    <dbReference type="NCBI Taxonomy" id="860221"/>
    <lineage>
        <taxon>Bacteria</taxon>
        <taxon>Bacillati</taxon>
        <taxon>Actinomycetota</taxon>
        <taxon>Actinomycetes</taxon>
        <taxon>Micrococcales</taxon>
        <taxon>Bogoriellaceae</taxon>
        <taxon>Georgenia</taxon>
    </lineage>
</organism>
<dbReference type="Proteomes" id="UP000250222">
    <property type="component" value="Unassembled WGS sequence"/>
</dbReference>
<dbReference type="InterPro" id="IPR012429">
    <property type="entry name" value="HGSNAT_cat"/>
</dbReference>
<proteinExistence type="predicted"/>
<evidence type="ECO:0000259" key="2">
    <source>
        <dbReference type="Pfam" id="PF04235"/>
    </source>
</evidence>
<evidence type="ECO:0000313" key="5">
    <source>
        <dbReference type="Proteomes" id="UP000250222"/>
    </source>
</evidence>
<evidence type="ECO:0000313" key="4">
    <source>
        <dbReference type="EMBL" id="SSA46346.1"/>
    </source>
</evidence>
<feature type="transmembrane region" description="Helical" evidence="1">
    <location>
        <begin position="200"/>
        <end position="219"/>
    </location>
</feature>
<feature type="transmembrane region" description="Helical" evidence="1">
    <location>
        <begin position="246"/>
        <end position="268"/>
    </location>
</feature>
<dbReference type="PANTHER" id="PTHR30590:SF3">
    <property type="entry name" value="HYPOTHETICAL MEMBRANE SPANNING PROTEIN"/>
    <property type="match status" value="1"/>
</dbReference>
<dbReference type="PANTHER" id="PTHR30590">
    <property type="entry name" value="INNER MEMBRANE PROTEIN"/>
    <property type="match status" value="1"/>
</dbReference>
<feature type="transmembrane region" description="Helical" evidence="1">
    <location>
        <begin position="314"/>
        <end position="334"/>
    </location>
</feature>
<keyword evidence="5" id="KW-1185">Reference proteome</keyword>
<protein>
    <submittedName>
        <fullName evidence="4">Uncharacterized membrane protein YeiB</fullName>
    </submittedName>
</protein>
<feature type="domain" description="DUF418" evidence="2">
    <location>
        <begin position="231"/>
        <end position="348"/>
    </location>
</feature>
<feature type="transmembrane region" description="Helical" evidence="1">
    <location>
        <begin position="7"/>
        <end position="25"/>
    </location>
</feature>
<keyword evidence="1" id="KW-0812">Transmembrane</keyword>
<dbReference type="InterPro" id="IPR007349">
    <property type="entry name" value="DUF418"/>
</dbReference>
<dbReference type="OrthoDB" id="4966979at2"/>
<evidence type="ECO:0000259" key="3">
    <source>
        <dbReference type="Pfam" id="PF07786"/>
    </source>
</evidence>
<keyword evidence="1" id="KW-0472">Membrane</keyword>
<feature type="transmembrane region" description="Helical" evidence="1">
    <location>
        <begin position="127"/>
        <end position="148"/>
    </location>
</feature>
<evidence type="ECO:0000256" key="1">
    <source>
        <dbReference type="SAM" id="Phobius"/>
    </source>
</evidence>
<feature type="domain" description="Heparan-alpha-glucosaminide N-acetyltransferase catalytic" evidence="3">
    <location>
        <begin position="4"/>
        <end position="193"/>
    </location>
</feature>
<dbReference type="RefSeq" id="WP_110853588.1">
    <property type="nucleotide sequence ID" value="NZ_QKLZ01000016.1"/>
</dbReference>
<reference evidence="4 5" key="1">
    <citation type="submission" date="2016-10" db="EMBL/GenBank/DDBJ databases">
        <authorList>
            <person name="Cai Z."/>
        </authorList>
    </citation>
    <scope>NUCLEOTIDE SEQUENCE [LARGE SCALE GENOMIC DNA]</scope>
    <source>
        <strain evidence="4 5">CGMCC 1.10826</strain>
    </source>
</reference>
<accession>A0A2Y9AQL3</accession>
<sequence>MNQRIVGVDIARGLAVIGMFVAHLGNSGPDGSHSPSWFVVADGRPSATFAILAGLSIALFTGGRMVPRGPALTHGWLRVATRAGVVLVVGLLLEALGTPVAVILPSYAVTFLLVALFIGLRPWLVGVLAVVAAVVGPTLLAVLLSPGADGSAPVESEVHENYLLDLVLTGYYPALVWIAYMLLGLCVGRLDLRSPRVQGLLGLTGVGLALVGYGGGTYLRGTVVPDSELTAQLIRSDPHSDATLELVGNAGVTLAVLAVLLAVTTLPPVARGARLLLQPLAATGAMALTAYSVHIVVIAILGNDVVWFPESNAVLAWFVVVTLVACTLWMRLVGRGPLEWLMRRVTVGSYRPVGAAV</sequence>
<dbReference type="InterPro" id="IPR052529">
    <property type="entry name" value="Bact_Transport_Assoc"/>
</dbReference>
<feature type="transmembrane region" description="Helical" evidence="1">
    <location>
        <begin position="45"/>
        <end position="63"/>
    </location>
</feature>
<dbReference type="AlphaFoldDB" id="A0A2Y9AQL3"/>
<feature type="transmembrane region" description="Helical" evidence="1">
    <location>
        <begin position="168"/>
        <end position="188"/>
    </location>
</feature>
<feature type="transmembrane region" description="Helical" evidence="1">
    <location>
        <begin position="99"/>
        <end position="120"/>
    </location>
</feature>
<name>A0A2Y9AQL3_9MICO</name>
<feature type="transmembrane region" description="Helical" evidence="1">
    <location>
        <begin position="75"/>
        <end position="93"/>
    </location>
</feature>
<dbReference type="Pfam" id="PF07786">
    <property type="entry name" value="HGSNAT_cat"/>
    <property type="match status" value="1"/>
</dbReference>
<feature type="transmembrane region" description="Helical" evidence="1">
    <location>
        <begin position="280"/>
        <end position="302"/>
    </location>
</feature>
<keyword evidence="1" id="KW-1133">Transmembrane helix</keyword>
<dbReference type="EMBL" id="UETB01000016">
    <property type="protein sequence ID" value="SSA46346.1"/>
    <property type="molecule type" value="Genomic_DNA"/>
</dbReference>